<protein>
    <submittedName>
        <fullName evidence="1">Uncharacterized protein</fullName>
    </submittedName>
</protein>
<dbReference type="AlphaFoldDB" id="A0AAD6EAE2"/>
<accession>A0AAD6EAE2</accession>
<reference evidence="1" key="2">
    <citation type="submission" date="2023-01" db="EMBL/GenBank/DDBJ databases">
        <authorList>
            <person name="Petersen C."/>
        </authorList>
    </citation>
    <scope>NUCLEOTIDE SEQUENCE</scope>
    <source>
        <strain evidence="1">IBT 12815</strain>
    </source>
</reference>
<evidence type="ECO:0000313" key="2">
    <source>
        <dbReference type="Proteomes" id="UP001213799"/>
    </source>
</evidence>
<comment type="caution">
    <text evidence="1">The sequence shown here is derived from an EMBL/GenBank/DDBJ whole genome shotgun (WGS) entry which is preliminary data.</text>
</comment>
<dbReference type="EMBL" id="JAQJAE010000002">
    <property type="protein sequence ID" value="KAJ5606745.1"/>
    <property type="molecule type" value="Genomic_DNA"/>
</dbReference>
<sequence>MAATTMERGYHNTSSSSYFLPNNAIEQDRLDAQADAIVAMIGGAPFLAYIRHVTNAFRAADIGCGTGVATI</sequence>
<proteinExistence type="predicted"/>
<organism evidence="1 2">
    <name type="scientific">Penicillium hordei</name>
    <dbReference type="NCBI Taxonomy" id="40994"/>
    <lineage>
        <taxon>Eukaryota</taxon>
        <taxon>Fungi</taxon>
        <taxon>Dikarya</taxon>
        <taxon>Ascomycota</taxon>
        <taxon>Pezizomycotina</taxon>
        <taxon>Eurotiomycetes</taxon>
        <taxon>Eurotiomycetidae</taxon>
        <taxon>Eurotiales</taxon>
        <taxon>Aspergillaceae</taxon>
        <taxon>Penicillium</taxon>
    </lineage>
</organism>
<evidence type="ECO:0000313" key="1">
    <source>
        <dbReference type="EMBL" id="KAJ5606745.1"/>
    </source>
</evidence>
<gene>
    <name evidence="1" type="ORF">N7537_003364</name>
</gene>
<reference evidence="1" key="1">
    <citation type="journal article" date="2023" name="IMA Fungus">
        <title>Comparative genomic study of the Penicillium genus elucidates a diverse pangenome and 15 lateral gene transfer events.</title>
        <authorList>
            <person name="Petersen C."/>
            <person name="Sorensen T."/>
            <person name="Nielsen M.R."/>
            <person name="Sondergaard T.E."/>
            <person name="Sorensen J.L."/>
            <person name="Fitzpatrick D.A."/>
            <person name="Frisvad J.C."/>
            <person name="Nielsen K.L."/>
        </authorList>
    </citation>
    <scope>NUCLEOTIDE SEQUENCE</scope>
    <source>
        <strain evidence="1">IBT 12815</strain>
    </source>
</reference>
<keyword evidence="2" id="KW-1185">Reference proteome</keyword>
<name>A0AAD6EAE2_9EURO</name>
<dbReference type="RefSeq" id="XP_056754170.1">
    <property type="nucleotide sequence ID" value="XM_056894422.1"/>
</dbReference>
<dbReference type="Proteomes" id="UP001213799">
    <property type="component" value="Unassembled WGS sequence"/>
</dbReference>
<dbReference type="GeneID" id="81584664"/>